<feature type="transmembrane region" description="Helical" evidence="8">
    <location>
        <begin position="80"/>
        <end position="100"/>
    </location>
</feature>
<dbReference type="SUPFAM" id="SSF103481">
    <property type="entry name" value="Multidrug resistance efflux transporter EmrE"/>
    <property type="match status" value="2"/>
</dbReference>
<accession>A0A5C6Q4H4</accession>
<organism evidence="10 11">
    <name type="scientific">Colwellia demingiae</name>
    <dbReference type="NCBI Taxonomy" id="89401"/>
    <lineage>
        <taxon>Bacteria</taxon>
        <taxon>Pseudomonadati</taxon>
        <taxon>Pseudomonadota</taxon>
        <taxon>Gammaproteobacteria</taxon>
        <taxon>Alteromonadales</taxon>
        <taxon>Colwelliaceae</taxon>
        <taxon>Colwellia</taxon>
    </lineage>
</organism>
<dbReference type="Proteomes" id="UP000321822">
    <property type="component" value="Unassembled WGS sequence"/>
</dbReference>
<feature type="transmembrane region" description="Helical" evidence="8">
    <location>
        <begin position="245"/>
        <end position="269"/>
    </location>
</feature>
<dbReference type="NCBIfam" id="TIGR00688">
    <property type="entry name" value="rarD"/>
    <property type="match status" value="1"/>
</dbReference>
<keyword evidence="6 8" id="KW-1133">Transmembrane helix</keyword>
<feature type="transmembrane region" description="Helical" evidence="8">
    <location>
        <begin position="187"/>
        <end position="205"/>
    </location>
</feature>
<feature type="domain" description="EamA" evidence="9">
    <location>
        <begin position="17"/>
        <end position="150"/>
    </location>
</feature>
<feature type="transmembrane region" description="Helical" evidence="8">
    <location>
        <begin position="112"/>
        <end position="129"/>
    </location>
</feature>
<name>A0A5C6Q4H4_9GAMM</name>
<dbReference type="AlphaFoldDB" id="A0A5C6Q4H4"/>
<keyword evidence="7 8" id="KW-0472">Membrane</keyword>
<dbReference type="InterPro" id="IPR037185">
    <property type="entry name" value="EmrE-like"/>
</dbReference>
<dbReference type="InterPro" id="IPR004626">
    <property type="entry name" value="RarD"/>
</dbReference>
<feature type="transmembrane region" description="Helical" evidence="8">
    <location>
        <begin position="217"/>
        <end position="238"/>
    </location>
</feature>
<evidence type="ECO:0000256" key="2">
    <source>
        <dbReference type="ARBA" id="ARBA00007362"/>
    </source>
</evidence>
<proteinExistence type="inferred from homology"/>
<dbReference type="OrthoDB" id="369870at2"/>
<gene>
    <name evidence="10" type="primary">rarD</name>
    <name evidence="10" type="ORF">ESZ36_21510</name>
</gene>
<feature type="transmembrane region" description="Helical" evidence="8">
    <location>
        <begin position="136"/>
        <end position="154"/>
    </location>
</feature>
<evidence type="ECO:0000256" key="6">
    <source>
        <dbReference type="ARBA" id="ARBA00022989"/>
    </source>
</evidence>
<dbReference type="InterPro" id="IPR000620">
    <property type="entry name" value="EamA_dom"/>
</dbReference>
<dbReference type="Pfam" id="PF00892">
    <property type="entry name" value="EamA"/>
    <property type="match status" value="1"/>
</dbReference>
<evidence type="ECO:0000256" key="1">
    <source>
        <dbReference type="ARBA" id="ARBA00004651"/>
    </source>
</evidence>
<feature type="transmembrane region" description="Helical" evidence="8">
    <location>
        <begin position="17"/>
        <end position="35"/>
    </location>
</feature>
<evidence type="ECO:0000256" key="7">
    <source>
        <dbReference type="ARBA" id="ARBA00023136"/>
    </source>
</evidence>
<comment type="caution">
    <text evidence="10">The sequence shown here is derived from an EMBL/GenBank/DDBJ whole genome shotgun (WGS) entry which is preliminary data.</text>
</comment>
<evidence type="ECO:0000256" key="5">
    <source>
        <dbReference type="ARBA" id="ARBA00022692"/>
    </source>
</evidence>
<sequence>MSASATNQLEENSNRNGALSALSAYLLWGFAPIYFKLLTAIEPGEIMMHRVIWSTVFLLVMIIVMKKWSQLVAIFKQPKILLQLSLSASFLAVNWFLFIWAVNNNHLLDASLGYYINPLFNVILGMIFFHERLRRNQLIAVGLALVGVLVQLIALGTLPIISLALATTFAIYGLIRKKLPINSFIGLFIESLLMLPIALIYWFFFVESSTSNMAINAASLNFTLIMAGIVTTAPLLFFTIAAKRLALSTLGFFQYLGPSIMFLLATFYYQETMKSAELITFIFIWAALALYSLDSFKKRA</sequence>
<dbReference type="EMBL" id="VOLT01000017">
    <property type="protein sequence ID" value="TWX63793.1"/>
    <property type="molecule type" value="Genomic_DNA"/>
</dbReference>
<dbReference type="GO" id="GO:0005886">
    <property type="term" value="C:plasma membrane"/>
    <property type="evidence" value="ECO:0007669"/>
    <property type="project" value="UniProtKB-SubCell"/>
</dbReference>
<evidence type="ECO:0000313" key="11">
    <source>
        <dbReference type="Proteomes" id="UP000321822"/>
    </source>
</evidence>
<feature type="transmembrane region" description="Helical" evidence="8">
    <location>
        <begin position="47"/>
        <end position="68"/>
    </location>
</feature>
<dbReference type="PANTHER" id="PTHR22911:SF137">
    <property type="entry name" value="SOLUTE CARRIER FAMILY 35 MEMBER G2-RELATED"/>
    <property type="match status" value="1"/>
</dbReference>
<comment type="similarity">
    <text evidence="2">Belongs to the EamA transporter family.</text>
</comment>
<evidence type="ECO:0000256" key="4">
    <source>
        <dbReference type="ARBA" id="ARBA00022475"/>
    </source>
</evidence>
<evidence type="ECO:0000259" key="9">
    <source>
        <dbReference type="Pfam" id="PF00892"/>
    </source>
</evidence>
<comment type="subcellular location">
    <subcellularLocation>
        <location evidence="1">Cell membrane</location>
        <topology evidence="1">Multi-pass membrane protein</topology>
    </subcellularLocation>
</comment>
<keyword evidence="11" id="KW-1185">Reference proteome</keyword>
<evidence type="ECO:0000256" key="3">
    <source>
        <dbReference type="ARBA" id="ARBA00022448"/>
    </source>
</evidence>
<protein>
    <submittedName>
        <fullName evidence="10">EamA family transporter RarD</fullName>
    </submittedName>
</protein>
<keyword evidence="5 8" id="KW-0812">Transmembrane</keyword>
<dbReference type="PANTHER" id="PTHR22911">
    <property type="entry name" value="ACYL-MALONYL CONDENSING ENZYME-RELATED"/>
    <property type="match status" value="1"/>
</dbReference>
<dbReference type="RefSeq" id="WP_146791707.1">
    <property type="nucleotide sequence ID" value="NZ_VOLT01000017.1"/>
</dbReference>
<keyword evidence="4" id="KW-1003">Cell membrane</keyword>
<keyword evidence="3" id="KW-0813">Transport</keyword>
<evidence type="ECO:0000256" key="8">
    <source>
        <dbReference type="SAM" id="Phobius"/>
    </source>
</evidence>
<evidence type="ECO:0000313" key="10">
    <source>
        <dbReference type="EMBL" id="TWX63793.1"/>
    </source>
</evidence>
<feature type="transmembrane region" description="Helical" evidence="8">
    <location>
        <begin position="275"/>
        <end position="293"/>
    </location>
</feature>
<reference evidence="10 11" key="1">
    <citation type="submission" date="2019-07" db="EMBL/GenBank/DDBJ databases">
        <title>Genomes of sea-ice associated Colwellia species.</title>
        <authorList>
            <person name="Bowman J.P."/>
        </authorList>
    </citation>
    <scope>NUCLEOTIDE SEQUENCE [LARGE SCALE GENOMIC DNA]</scope>
    <source>
        <strain evidence="10 11">ACAM 459</strain>
    </source>
</reference>